<proteinExistence type="predicted"/>
<dbReference type="PANTHER" id="PTHR39339:SF1">
    <property type="entry name" value="CHAD DOMAIN-CONTAINING PROTEIN"/>
    <property type="match status" value="1"/>
</dbReference>
<organism evidence="2 3">
    <name type="scientific">Azotobacter bryophylli</name>
    <dbReference type="NCBI Taxonomy" id="1986537"/>
    <lineage>
        <taxon>Bacteria</taxon>
        <taxon>Pseudomonadati</taxon>
        <taxon>Pseudomonadota</taxon>
        <taxon>Gammaproteobacteria</taxon>
        <taxon>Pseudomonadales</taxon>
        <taxon>Pseudomonadaceae</taxon>
        <taxon>Azotobacter</taxon>
    </lineage>
</organism>
<dbReference type="InterPro" id="IPR007899">
    <property type="entry name" value="CHAD_dom"/>
</dbReference>
<sequence length="253" mass="28591">MIVDDLIEHVVTSESLLLACSERLKARSDGEALHDLRVAIRQLRSVLRPLRGFPGIGALEGVAAEIGHRSTHLRDTEVLIQELDSRGFAQLSAARRQALENSYDALLSSSEWLLLRSSLAAWPAICRTAKREGQLRELRRHIRKQLAKQQRKLGKCLRDPGHDRHRLRVLIKRVRYADEVYPALSDLPGKAPKRLKAAQAALGDWHDRVQWLSRAEREADLQALRPAWQQALAEAERRSDEALAPLLKDFPAA</sequence>
<dbReference type="Proteomes" id="UP001595457">
    <property type="component" value="Unassembled WGS sequence"/>
</dbReference>
<dbReference type="PROSITE" id="PS51708">
    <property type="entry name" value="CHAD"/>
    <property type="match status" value="1"/>
</dbReference>
<protein>
    <submittedName>
        <fullName evidence="2">CHAD domain-containing protein</fullName>
    </submittedName>
</protein>
<dbReference type="RefSeq" id="WP_377816155.1">
    <property type="nucleotide sequence ID" value="NZ_JBHRSJ010000034.1"/>
</dbReference>
<dbReference type="InterPro" id="IPR038186">
    <property type="entry name" value="CHAD_dom_sf"/>
</dbReference>
<dbReference type="PANTHER" id="PTHR39339">
    <property type="entry name" value="SLR1444 PROTEIN"/>
    <property type="match status" value="1"/>
</dbReference>
<evidence type="ECO:0000313" key="2">
    <source>
        <dbReference type="EMBL" id="MFC2974156.1"/>
    </source>
</evidence>
<feature type="domain" description="CHAD" evidence="1">
    <location>
        <begin position="1"/>
        <end position="253"/>
    </location>
</feature>
<evidence type="ECO:0000313" key="3">
    <source>
        <dbReference type="Proteomes" id="UP001595457"/>
    </source>
</evidence>
<keyword evidence="3" id="KW-1185">Reference proteome</keyword>
<name>A0ABV7AZK9_9GAMM</name>
<accession>A0ABV7AZK9</accession>
<dbReference type="EMBL" id="JBHRSJ010000034">
    <property type="protein sequence ID" value="MFC2974156.1"/>
    <property type="molecule type" value="Genomic_DNA"/>
</dbReference>
<evidence type="ECO:0000259" key="1">
    <source>
        <dbReference type="PROSITE" id="PS51708"/>
    </source>
</evidence>
<dbReference type="Gene3D" id="1.40.20.10">
    <property type="entry name" value="CHAD domain"/>
    <property type="match status" value="1"/>
</dbReference>
<dbReference type="SMART" id="SM00880">
    <property type="entry name" value="CHAD"/>
    <property type="match status" value="1"/>
</dbReference>
<gene>
    <name evidence="2" type="ORF">ACFOJE_18320</name>
</gene>
<reference evidence="3" key="1">
    <citation type="journal article" date="2019" name="Int. J. Syst. Evol. Microbiol.">
        <title>The Global Catalogue of Microorganisms (GCM) 10K type strain sequencing project: providing services to taxonomists for standard genome sequencing and annotation.</title>
        <authorList>
            <consortium name="The Broad Institute Genomics Platform"/>
            <consortium name="The Broad Institute Genome Sequencing Center for Infectious Disease"/>
            <person name="Wu L."/>
            <person name="Ma J."/>
        </authorList>
    </citation>
    <scope>NUCLEOTIDE SEQUENCE [LARGE SCALE GENOMIC DNA]</scope>
    <source>
        <strain evidence="3">KCTC 62195</strain>
    </source>
</reference>
<dbReference type="Pfam" id="PF05235">
    <property type="entry name" value="CHAD"/>
    <property type="match status" value="1"/>
</dbReference>
<comment type="caution">
    <text evidence="2">The sequence shown here is derived from an EMBL/GenBank/DDBJ whole genome shotgun (WGS) entry which is preliminary data.</text>
</comment>